<sequence>MRNHQNKLNKSGIIPPSLLEYVVKICGQIDKAYILKTLDHVYNLMNNPAEMEISIHGYQPGFDNKLNRTIYNAKYHDHYPGEKLILSEGMTTIDDIAATEAYNYLGKTYEFYKEIFGRNSIDNHGLKLIR</sequence>
<feature type="domain" description="Protealysin N-terminal propeptide" evidence="2">
    <location>
        <begin position="12"/>
        <end position="49"/>
    </location>
</feature>
<comment type="caution">
    <text evidence="3">The sequence shown here is derived from an EMBL/GenBank/DDBJ whole genome shotgun (WGS) entry which is preliminary data.</text>
</comment>
<dbReference type="Gene3D" id="3.10.170.10">
    <property type="match status" value="1"/>
</dbReference>
<dbReference type="InterPro" id="IPR032475">
    <property type="entry name" value="Protealysin_N_PP"/>
</dbReference>
<reference evidence="3 4" key="1">
    <citation type="submission" date="2019-07" db="EMBL/GenBank/DDBJ databases">
        <title>Genomic Encyclopedia of Type Strains, Phase I: the one thousand microbial genomes (KMG-I) project.</title>
        <authorList>
            <person name="Kyrpides N."/>
        </authorList>
    </citation>
    <scope>NUCLEOTIDE SEQUENCE [LARGE SCALE GENOMIC DNA]</scope>
    <source>
        <strain evidence="3 4">DSM 17909</strain>
    </source>
</reference>
<dbReference type="SUPFAM" id="SSF55486">
    <property type="entry name" value="Metalloproteases ('zincins'), catalytic domain"/>
    <property type="match status" value="1"/>
</dbReference>
<protein>
    <submittedName>
        <fullName evidence="3">Thermolysin metallopeptidase-like protein</fullName>
    </submittedName>
</protein>
<keyword evidence="4" id="KW-1185">Reference proteome</keyword>
<evidence type="ECO:0000313" key="3">
    <source>
        <dbReference type="EMBL" id="TYO97572.1"/>
    </source>
</evidence>
<evidence type="ECO:0000259" key="2">
    <source>
        <dbReference type="Pfam" id="PF16485"/>
    </source>
</evidence>
<gene>
    <name evidence="3" type="ORF">LY16_03383</name>
</gene>
<accession>A0ABY3NMD1</accession>
<dbReference type="Proteomes" id="UP000324170">
    <property type="component" value="Unassembled WGS sequence"/>
</dbReference>
<name>A0ABY3NMD1_9GAMM</name>
<dbReference type="RefSeq" id="WP_084721034.1">
    <property type="nucleotide sequence ID" value="NZ_CAWMED010000001.1"/>
</dbReference>
<dbReference type="Pfam" id="PF01447">
    <property type="entry name" value="Peptidase_M4"/>
    <property type="match status" value="1"/>
</dbReference>
<feature type="domain" description="Peptidase M4" evidence="1">
    <location>
        <begin position="72"/>
        <end position="128"/>
    </location>
</feature>
<proteinExistence type="predicted"/>
<dbReference type="Pfam" id="PF16485">
    <property type="entry name" value="PLN_propep"/>
    <property type="match status" value="1"/>
</dbReference>
<dbReference type="EMBL" id="VNHN01000088">
    <property type="protein sequence ID" value="TYO97572.1"/>
    <property type="molecule type" value="Genomic_DNA"/>
</dbReference>
<evidence type="ECO:0000313" key="4">
    <source>
        <dbReference type="Proteomes" id="UP000324170"/>
    </source>
</evidence>
<dbReference type="InterPro" id="IPR013856">
    <property type="entry name" value="Peptidase_M4_domain"/>
</dbReference>
<organism evidence="3 4">
    <name type="scientific">Xenorhabdus doucetiae</name>
    <dbReference type="NCBI Taxonomy" id="351671"/>
    <lineage>
        <taxon>Bacteria</taxon>
        <taxon>Pseudomonadati</taxon>
        <taxon>Pseudomonadota</taxon>
        <taxon>Gammaproteobacteria</taxon>
        <taxon>Enterobacterales</taxon>
        <taxon>Morganellaceae</taxon>
        <taxon>Xenorhabdus</taxon>
    </lineage>
</organism>
<evidence type="ECO:0000259" key="1">
    <source>
        <dbReference type="Pfam" id="PF01447"/>
    </source>
</evidence>